<organism evidence="1 2">
    <name type="scientific">Protopolystoma xenopodis</name>
    <dbReference type="NCBI Taxonomy" id="117903"/>
    <lineage>
        <taxon>Eukaryota</taxon>
        <taxon>Metazoa</taxon>
        <taxon>Spiralia</taxon>
        <taxon>Lophotrochozoa</taxon>
        <taxon>Platyhelminthes</taxon>
        <taxon>Monogenea</taxon>
        <taxon>Polyopisthocotylea</taxon>
        <taxon>Polystomatidea</taxon>
        <taxon>Polystomatidae</taxon>
        <taxon>Protopolystoma</taxon>
    </lineage>
</organism>
<dbReference type="AlphaFoldDB" id="A0A3S5FEV6"/>
<reference evidence="1" key="1">
    <citation type="submission" date="2018-11" db="EMBL/GenBank/DDBJ databases">
        <authorList>
            <consortium name="Pathogen Informatics"/>
        </authorList>
    </citation>
    <scope>NUCLEOTIDE SEQUENCE</scope>
</reference>
<keyword evidence="2" id="KW-1185">Reference proteome</keyword>
<evidence type="ECO:0000313" key="1">
    <source>
        <dbReference type="EMBL" id="VEL27777.1"/>
    </source>
</evidence>
<proteinExistence type="predicted"/>
<protein>
    <submittedName>
        <fullName evidence="1">Uncharacterized protein</fullName>
    </submittedName>
</protein>
<dbReference type="Proteomes" id="UP000784294">
    <property type="component" value="Unassembled WGS sequence"/>
</dbReference>
<comment type="caution">
    <text evidence="1">The sequence shown here is derived from an EMBL/GenBank/DDBJ whole genome shotgun (WGS) entry which is preliminary data.</text>
</comment>
<gene>
    <name evidence="1" type="ORF">PXEA_LOCUS21217</name>
</gene>
<dbReference type="EMBL" id="CAAALY010089823">
    <property type="protein sequence ID" value="VEL27777.1"/>
    <property type="molecule type" value="Genomic_DNA"/>
</dbReference>
<accession>A0A3S5FEV6</accession>
<name>A0A3S5FEV6_9PLAT</name>
<evidence type="ECO:0000313" key="2">
    <source>
        <dbReference type="Proteomes" id="UP000784294"/>
    </source>
</evidence>
<sequence>MFLQLYPIGVPSGDTQTLCYSDMLGSPLWHLVPLRSCLRRKSVRDVVESQLRHRLSRLTAISTKISRPVNWEIDALVTLLLFNEVSPAFRSSCALDLSSLAVAFLDHYQARRSVCPASSPISMVSFIFCWPA</sequence>